<proteinExistence type="predicted"/>
<dbReference type="GO" id="GO:0008467">
    <property type="term" value="F:[heparan sulfate]-glucosamine 3-sulfotransferase activity"/>
    <property type="evidence" value="ECO:0007669"/>
    <property type="project" value="TreeGrafter"/>
</dbReference>
<feature type="binding site" evidence="4">
    <location>
        <position position="376"/>
    </location>
    <ligand>
        <name>3'-phosphoadenylyl sulfate</name>
        <dbReference type="ChEBI" id="CHEBI:58339"/>
    </ligand>
</feature>
<keyword evidence="5" id="KW-1015">Disulfide bond</keyword>
<dbReference type="InterPro" id="IPR036265">
    <property type="entry name" value="HIT-like_sf"/>
</dbReference>
<feature type="transmembrane region" description="Helical" evidence="6">
    <location>
        <begin position="208"/>
        <end position="228"/>
    </location>
</feature>
<dbReference type="SUPFAM" id="SSF52540">
    <property type="entry name" value="P-loop containing nucleoside triphosphate hydrolases"/>
    <property type="match status" value="1"/>
</dbReference>
<evidence type="ECO:0000256" key="6">
    <source>
        <dbReference type="SAM" id="Phobius"/>
    </source>
</evidence>
<dbReference type="InterPro" id="IPR037359">
    <property type="entry name" value="NST/OST"/>
</dbReference>
<evidence type="ECO:0000256" key="5">
    <source>
        <dbReference type="PIRSR" id="PIRSR637359-3"/>
    </source>
</evidence>
<dbReference type="Gene3D" id="3.30.428.10">
    <property type="entry name" value="HIT-like"/>
    <property type="match status" value="1"/>
</dbReference>
<dbReference type="Proteomes" id="UP001142055">
    <property type="component" value="Chromosome 3"/>
</dbReference>
<keyword evidence="2" id="KW-0325">Glycoprotein</keyword>
<evidence type="ECO:0000259" key="7">
    <source>
        <dbReference type="Pfam" id="PF00685"/>
    </source>
</evidence>
<feature type="binding site" evidence="4">
    <location>
        <begin position="285"/>
        <end position="289"/>
    </location>
    <ligand>
        <name>3'-phosphoadenylyl sulfate</name>
        <dbReference type="ChEBI" id="CHEBI:58339"/>
    </ligand>
</feature>
<feature type="binding site" evidence="4">
    <location>
        <position position="472"/>
    </location>
    <ligand>
        <name>3'-phosphoadenylyl sulfate</name>
        <dbReference type="ChEBI" id="CHEBI:58339"/>
    </ligand>
</feature>
<evidence type="ECO:0000256" key="3">
    <source>
        <dbReference type="PIRSR" id="PIRSR637359-1"/>
    </source>
</evidence>
<feature type="binding site" evidence="4">
    <location>
        <begin position="488"/>
        <end position="492"/>
    </location>
    <ligand>
        <name>3'-phosphoadenylyl sulfate</name>
        <dbReference type="ChEBI" id="CHEBI:58339"/>
    </ligand>
</feature>
<comment type="caution">
    <text evidence="8">The sequence shown here is derived from an EMBL/GenBank/DDBJ whole genome shotgun (WGS) entry which is preliminary data.</text>
</comment>
<sequence length="526" mass="60989">MSKYQNKTTVQSRVSLQRNQYRILDASTRNRRLRQMLESLERDNFHEDPHANLVMHKKAPKFEDKNNKFGLSSGSTGRRYNLPRSRLLSLNALIEEDSKNPAPNYLSLNARSLGDKPPTANCAPNPHIPNIQTPVDAKLALFKDIRPAAEHHYLVIPKEHVPNVKYLNKNNIPLLEEMKSFALNYFSTNINNYDVNKLSIEKLPKRSFGVQLFGLLCLIGFVTFYLFLMGDLIHPICFKLGLPTNRSDLASLPYKCTNSNFPLQVTNNRSLTKRLPNCIIVGARKCGTRALLEFLDIHPQIRKVTDELHFFDDERKYNLGLDWYLEQMPLSLESDVVIEKTPAYFVTEYVPERIYAMNGSIKIILIVRDPVTRLISDYAQLASNRKAKKARNIESFEELIMLANGKINSNHKAIRISLYAIYFSRWIKIHVVDGDQFVYDPLSELQKIEDFLGLPSHINRDNFTYNTTKGFYCIRTEDNGQRCLNKNKGRKHPDIHPLVIQKLRRFYDPYNKYFYKLVGRKFAWPG</sequence>
<dbReference type="InterPro" id="IPR000863">
    <property type="entry name" value="Sulfotransferase_dom"/>
</dbReference>
<keyword evidence="9" id="KW-1185">Reference proteome</keyword>
<dbReference type="Pfam" id="PF00685">
    <property type="entry name" value="Sulfotransfer_1"/>
    <property type="match status" value="1"/>
</dbReference>
<feature type="binding site" evidence="4">
    <location>
        <position position="368"/>
    </location>
    <ligand>
        <name>3'-phosphoadenylyl sulfate</name>
        <dbReference type="ChEBI" id="CHEBI:58339"/>
    </ligand>
</feature>
<organism evidence="8 9">
    <name type="scientific">Blomia tropicalis</name>
    <name type="common">Mite</name>
    <dbReference type="NCBI Taxonomy" id="40697"/>
    <lineage>
        <taxon>Eukaryota</taxon>
        <taxon>Metazoa</taxon>
        <taxon>Ecdysozoa</taxon>
        <taxon>Arthropoda</taxon>
        <taxon>Chelicerata</taxon>
        <taxon>Arachnida</taxon>
        <taxon>Acari</taxon>
        <taxon>Acariformes</taxon>
        <taxon>Sarcoptiformes</taxon>
        <taxon>Astigmata</taxon>
        <taxon>Glycyphagoidea</taxon>
        <taxon>Echimyopodidae</taxon>
        <taxon>Blomia</taxon>
    </lineage>
</organism>
<dbReference type="SUPFAM" id="SSF54197">
    <property type="entry name" value="HIT-like"/>
    <property type="match status" value="1"/>
</dbReference>
<dbReference type="EMBL" id="JAPWDV010000003">
    <property type="protein sequence ID" value="KAJ6218045.1"/>
    <property type="molecule type" value="Genomic_DNA"/>
</dbReference>
<accession>A0A9Q0M639</accession>
<feature type="active site" description="For sulfotransferase activity" evidence="3">
    <location>
        <position position="285"/>
    </location>
</feature>
<gene>
    <name evidence="8" type="ORF">RDWZM_009202</name>
</gene>
<dbReference type="Pfam" id="PF11969">
    <property type="entry name" value="DcpS_C"/>
    <property type="match status" value="1"/>
</dbReference>
<feature type="disulfide bond" evidence="5">
    <location>
        <begin position="473"/>
        <end position="483"/>
    </location>
</feature>
<keyword evidence="6" id="KW-0812">Transmembrane</keyword>
<keyword evidence="1" id="KW-0808">Transferase</keyword>
<protein>
    <recommendedName>
        <fullName evidence="7">Sulfotransferase domain-containing protein</fullName>
    </recommendedName>
</protein>
<keyword evidence="6" id="KW-0472">Membrane</keyword>
<name>A0A9Q0M639_BLOTA</name>
<dbReference type="PANTHER" id="PTHR10605:SF65">
    <property type="entry name" value="GH20068P"/>
    <property type="match status" value="1"/>
</dbReference>
<feature type="domain" description="Sulfotransferase" evidence="7">
    <location>
        <begin position="277"/>
        <end position="508"/>
    </location>
</feature>
<dbReference type="PANTHER" id="PTHR10605">
    <property type="entry name" value="HEPARAN SULFATE SULFOTRANSFERASE"/>
    <property type="match status" value="1"/>
</dbReference>
<dbReference type="FunFam" id="3.40.50.300:FF:002997">
    <property type="entry name" value="Sulfotransferase"/>
    <property type="match status" value="1"/>
</dbReference>
<keyword evidence="6" id="KW-1133">Transmembrane helix</keyword>
<evidence type="ECO:0000313" key="8">
    <source>
        <dbReference type="EMBL" id="KAJ6218045.1"/>
    </source>
</evidence>
<evidence type="ECO:0000256" key="2">
    <source>
        <dbReference type="ARBA" id="ARBA00023180"/>
    </source>
</evidence>
<evidence type="ECO:0000313" key="9">
    <source>
        <dbReference type="Proteomes" id="UP001142055"/>
    </source>
</evidence>
<evidence type="ECO:0000256" key="1">
    <source>
        <dbReference type="ARBA" id="ARBA00022679"/>
    </source>
</evidence>
<dbReference type="Gene3D" id="3.40.50.300">
    <property type="entry name" value="P-loop containing nucleotide triphosphate hydrolases"/>
    <property type="match status" value="1"/>
</dbReference>
<evidence type="ECO:0000256" key="4">
    <source>
        <dbReference type="PIRSR" id="PIRSR637359-2"/>
    </source>
</evidence>
<reference evidence="8" key="1">
    <citation type="submission" date="2022-12" db="EMBL/GenBank/DDBJ databases">
        <title>Genome assemblies of Blomia tropicalis.</title>
        <authorList>
            <person name="Cui Y."/>
        </authorList>
    </citation>
    <scope>NUCLEOTIDE SEQUENCE</scope>
    <source>
        <tissue evidence="8">Adult mites</tissue>
    </source>
</reference>
<dbReference type="AlphaFoldDB" id="A0A9Q0M639"/>
<dbReference type="InterPro" id="IPR027417">
    <property type="entry name" value="P-loop_NTPase"/>
</dbReference>